<accession>A0ABC9WS60</accession>
<keyword evidence="2" id="KW-1185">Reference proteome</keyword>
<proteinExistence type="predicted"/>
<gene>
    <name evidence="1" type="ORF">GRJ2_001293600</name>
</gene>
<dbReference type="EMBL" id="BAAFJT010000004">
    <property type="protein sequence ID" value="GAB0188283.1"/>
    <property type="molecule type" value="Genomic_DNA"/>
</dbReference>
<comment type="caution">
    <text evidence="1">The sequence shown here is derived from an EMBL/GenBank/DDBJ whole genome shotgun (WGS) entry which is preliminary data.</text>
</comment>
<reference evidence="1 2" key="1">
    <citation type="submission" date="2024-06" db="EMBL/GenBank/DDBJ databases">
        <title>The draft genome of Grus japonensis, version 3.</title>
        <authorList>
            <person name="Nabeshima K."/>
            <person name="Suzuki S."/>
            <person name="Onuma M."/>
        </authorList>
    </citation>
    <scope>NUCLEOTIDE SEQUENCE [LARGE SCALE GENOMIC DNA]</scope>
    <source>
        <strain evidence="1 2">451A</strain>
    </source>
</reference>
<sequence length="162" mass="18400">MMCDGAVFADDIKLGGVADMSQECAAIQRDFDRLEKWADDNLVKVNKEKCKLLHLERNNPRHQCILRVTQLESSLAEKDLEVLVDNKLNTNQQCALAAKVANGILGCIRQSTASRSAHEERATIYLFSFKVPSNTYAEYFKKADLDFSQWRVTEELETIDIN</sequence>
<name>A0ABC9WS60_GRUJA</name>
<protein>
    <submittedName>
        <fullName evidence="1">Mitochondrial enolase superfamily member 1</fullName>
    </submittedName>
</protein>
<dbReference type="PANTHER" id="PTHR33332">
    <property type="entry name" value="REVERSE TRANSCRIPTASE DOMAIN-CONTAINING PROTEIN"/>
    <property type="match status" value="1"/>
</dbReference>
<dbReference type="Proteomes" id="UP001623348">
    <property type="component" value="Unassembled WGS sequence"/>
</dbReference>
<organism evidence="1 2">
    <name type="scientific">Grus japonensis</name>
    <name type="common">Japanese crane</name>
    <name type="synonym">Red-crowned crane</name>
    <dbReference type="NCBI Taxonomy" id="30415"/>
    <lineage>
        <taxon>Eukaryota</taxon>
        <taxon>Metazoa</taxon>
        <taxon>Chordata</taxon>
        <taxon>Craniata</taxon>
        <taxon>Vertebrata</taxon>
        <taxon>Euteleostomi</taxon>
        <taxon>Archelosauria</taxon>
        <taxon>Archosauria</taxon>
        <taxon>Dinosauria</taxon>
        <taxon>Saurischia</taxon>
        <taxon>Theropoda</taxon>
        <taxon>Coelurosauria</taxon>
        <taxon>Aves</taxon>
        <taxon>Neognathae</taxon>
        <taxon>Neoaves</taxon>
        <taxon>Gruiformes</taxon>
        <taxon>Gruidae</taxon>
        <taxon>Grus</taxon>
    </lineage>
</organism>
<evidence type="ECO:0000313" key="1">
    <source>
        <dbReference type="EMBL" id="GAB0188283.1"/>
    </source>
</evidence>
<dbReference type="AlphaFoldDB" id="A0ABC9WS60"/>
<evidence type="ECO:0000313" key="2">
    <source>
        <dbReference type="Proteomes" id="UP001623348"/>
    </source>
</evidence>